<evidence type="ECO:0000313" key="2">
    <source>
        <dbReference type="Proteomes" id="UP000007463"/>
    </source>
</evidence>
<organism evidence="1 2">
    <name type="scientific">Fluviicola taffensis (strain DSM 16823 / NCIMB 13979 / RW262)</name>
    <dbReference type="NCBI Taxonomy" id="755732"/>
    <lineage>
        <taxon>Bacteria</taxon>
        <taxon>Pseudomonadati</taxon>
        <taxon>Bacteroidota</taxon>
        <taxon>Flavobacteriia</taxon>
        <taxon>Flavobacteriales</taxon>
        <taxon>Crocinitomicaceae</taxon>
        <taxon>Fluviicola</taxon>
    </lineage>
</organism>
<name>F2I983_FLUTR</name>
<gene>
    <name evidence="1" type="ordered locus">Fluta_1032</name>
</gene>
<reference evidence="2" key="2">
    <citation type="submission" date="2011-02" db="EMBL/GenBank/DDBJ databases">
        <title>The complete genome of Fluviicola taffensis DSM 16823.</title>
        <authorList>
            <consortium name="US DOE Joint Genome Institute (JGI-PGF)"/>
            <person name="Lucas S."/>
            <person name="Copeland A."/>
            <person name="Lapidus A."/>
            <person name="Bruce D."/>
            <person name="Goodwin L."/>
            <person name="Pitluck S."/>
            <person name="Kyrpides N."/>
            <person name="Mavromatis K."/>
            <person name="Ivanova N."/>
            <person name="Mikhailova N."/>
            <person name="Pagani I."/>
            <person name="Chertkov O."/>
            <person name="Detter J.C."/>
            <person name="Han C."/>
            <person name="Tapia R."/>
            <person name="Land M."/>
            <person name="Hauser L."/>
            <person name="Markowitz V."/>
            <person name="Cheng J.-F."/>
            <person name="Hugenholtz P."/>
            <person name="Woyke T."/>
            <person name="Wu D."/>
            <person name="Tindall B."/>
            <person name="Pomrenke H.G."/>
            <person name="Brambilla E."/>
            <person name="Klenk H.-P."/>
            <person name="Eisen J.A."/>
        </authorList>
    </citation>
    <scope>NUCLEOTIDE SEQUENCE [LARGE SCALE GENOMIC DNA]</scope>
    <source>
        <strain evidence="2">DSM 16823 / RW262 / RW262</strain>
    </source>
</reference>
<dbReference type="Proteomes" id="UP000007463">
    <property type="component" value="Chromosome"/>
</dbReference>
<sequence precursor="true">MPNFATMIKKTVFIAFLCFLSLKGTSQVRLLLGVVGGRYNYLESQQAILATKFNLGYDYSYDPSSNTPNFSGSTDVYNVTKELRWNQLNRGLVIGLEYEASEKTKHSLYFEGRTNSGTGKRTNTTKNFEETFKLKSKFGGIHYNFTYTPFKRIGFFYDVGFTRYRIKFSANSPQSEVFKRETMGYRLNFLSSSYKPGSKELNIVNGIGIDFTVIQYDKLQISLRPEIGFAINKLSEVDLGVLYTEWIFNLNYIQCGLIIKPKISK</sequence>
<keyword evidence="2" id="KW-1185">Reference proteome</keyword>
<dbReference type="HOGENOM" id="CLU_1048695_0_0_10"/>
<proteinExistence type="predicted"/>
<dbReference type="STRING" id="755732.Fluta_1032"/>
<dbReference type="AlphaFoldDB" id="F2I983"/>
<evidence type="ECO:0000313" key="1">
    <source>
        <dbReference type="EMBL" id="AEA43030.1"/>
    </source>
</evidence>
<dbReference type="KEGG" id="fte:Fluta_1032"/>
<reference evidence="1 2" key="1">
    <citation type="journal article" date="2011" name="Stand. Genomic Sci.">
        <title>Complete genome sequence of the gliding freshwater bacterium Fluviicola taffensis type strain (RW262).</title>
        <authorList>
            <person name="Woyke T."/>
            <person name="Chertkov O."/>
            <person name="Lapidus A."/>
            <person name="Nolan M."/>
            <person name="Lucas S."/>
            <person name="Del Rio T.G."/>
            <person name="Tice H."/>
            <person name="Cheng J.F."/>
            <person name="Tapia R."/>
            <person name="Han C."/>
            <person name="Goodwin L."/>
            <person name="Pitluck S."/>
            <person name="Liolios K."/>
            <person name="Pagani I."/>
            <person name="Ivanova N."/>
            <person name="Huntemann M."/>
            <person name="Mavromatis K."/>
            <person name="Mikhailova N."/>
            <person name="Pati A."/>
            <person name="Chen A."/>
            <person name="Palaniappan K."/>
            <person name="Land M."/>
            <person name="Hauser L."/>
            <person name="Brambilla E.M."/>
            <person name="Rohde M."/>
            <person name="Mwirichia R."/>
            <person name="Sikorski J."/>
            <person name="Tindall B.J."/>
            <person name="Goker M."/>
            <person name="Bristow J."/>
            <person name="Eisen J.A."/>
            <person name="Markowitz V."/>
            <person name="Hugenholtz P."/>
            <person name="Klenk H.P."/>
            <person name="Kyrpides N.C."/>
        </authorList>
    </citation>
    <scope>NUCLEOTIDE SEQUENCE [LARGE SCALE GENOMIC DNA]</scope>
    <source>
        <strain evidence="2">DSM 16823 / RW262 / RW262</strain>
    </source>
</reference>
<protein>
    <submittedName>
        <fullName evidence="1">Uncharacterized protein</fullName>
    </submittedName>
</protein>
<dbReference type="EMBL" id="CP002542">
    <property type="protein sequence ID" value="AEA43030.1"/>
    <property type="molecule type" value="Genomic_DNA"/>
</dbReference>
<accession>F2I983</accession>